<name>A0A6A6MY40_HEVBR</name>
<evidence type="ECO:0000313" key="2">
    <source>
        <dbReference type="Proteomes" id="UP000467840"/>
    </source>
</evidence>
<proteinExistence type="predicted"/>
<dbReference type="Proteomes" id="UP000467840">
    <property type="component" value="Chromosome 10"/>
</dbReference>
<evidence type="ECO:0000313" key="1">
    <source>
        <dbReference type="EMBL" id="KAF2318390.1"/>
    </source>
</evidence>
<dbReference type="EMBL" id="JAAGAX010000003">
    <property type="protein sequence ID" value="KAF2318390.1"/>
    <property type="molecule type" value="Genomic_DNA"/>
</dbReference>
<gene>
    <name evidence="1" type="ORF">GH714_006465</name>
</gene>
<sequence length="105" mass="12057">MPKTPYELMFGKKPSLKHFHVWVVRQRGSRFYCPTHSTRVIESDCAVYFEDEMDSGSQIPCVVDLRDETVVFTRVVDLRYGTVVFPVPLLLCSIDFNPPEGNDEA</sequence>
<reference evidence="1 2" key="1">
    <citation type="journal article" date="2020" name="Mol. Plant">
        <title>The Chromosome-Based Rubber Tree Genome Provides New Insights into Spurge Genome Evolution and Rubber Biosynthesis.</title>
        <authorList>
            <person name="Liu J."/>
            <person name="Shi C."/>
            <person name="Shi C.C."/>
            <person name="Li W."/>
            <person name="Zhang Q.J."/>
            <person name="Zhang Y."/>
            <person name="Li K."/>
            <person name="Lu H.F."/>
            <person name="Shi C."/>
            <person name="Zhu S.T."/>
            <person name="Xiao Z.Y."/>
            <person name="Nan H."/>
            <person name="Yue Y."/>
            <person name="Zhu X.G."/>
            <person name="Wu Y."/>
            <person name="Hong X.N."/>
            <person name="Fan G.Y."/>
            <person name="Tong Y."/>
            <person name="Zhang D."/>
            <person name="Mao C.L."/>
            <person name="Liu Y.L."/>
            <person name="Hao S.J."/>
            <person name="Liu W.Q."/>
            <person name="Lv M.Q."/>
            <person name="Zhang H.B."/>
            <person name="Liu Y."/>
            <person name="Hu-Tang G.R."/>
            <person name="Wang J.P."/>
            <person name="Wang J.H."/>
            <person name="Sun Y.H."/>
            <person name="Ni S.B."/>
            <person name="Chen W.B."/>
            <person name="Zhang X.C."/>
            <person name="Jiao Y.N."/>
            <person name="Eichler E.E."/>
            <person name="Li G.H."/>
            <person name="Liu X."/>
            <person name="Gao L.Z."/>
        </authorList>
    </citation>
    <scope>NUCLEOTIDE SEQUENCE [LARGE SCALE GENOMIC DNA]</scope>
    <source>
        <strain evidence="2">cv. GT1</strain>
        <tissue evidence="1">Leaf</tissue>
    </source>
</reference>
<protein>
    <submittedName>
        <fullName evidence="1">Uncharacterized protein</fullName>
    </submittedName>
</protein>
<dbReference type="AlphaFoldDB" id="A0A6A6MY40"/>
<comment type="caution">
    <text evidence="1">The sequence shown here is derived from an EMBL/GenBank/DDBJ whole genome shotgun (WGS) entry which is preliminary data.</text>
</comment>
<accession>A0A6A6MY40</accession>
<organism evidence="1 2">
    <name type="scientific">Hevea brasiliensis</name>
    <name type="common">Para rubber tree</name>
    <name type="synonym">Siphonia brasiliensis</name>
    <dbReference type="NCBI Taxonomy" id="3981"/>
    <lineage>
        <taxon>Eukaryota</taxon>
        <taxon>Viridiplantae</taxon>
        <taxon>Streptophyta</taxon>
        <taxon>Embryophyta</taxon>
        <taxon>Tracheophyta</taxon>
        <taxon>Spermatophyta</taxon>
        <taxon>Magnoliopsida</taxon>
        <taxon>eudicotyledons</taxon>
        <taxon>Gunneridae</taxon>
        <taxon>Pentapetalae</taxon>
        <taxon>rosids</taxon>
        <taxon>fabids</taxon>
        <taxon>Malpighiales</taxon>
        <taxon>Euphorbiaceae</taxon>
        <taxon>Crotonoideae</taxon>
        <taxon>Micrandreae</taxon>
        <taxon>Hevea</taxon>
    </lineage>
</organism>
<keyword evidence="2" id="KW-1185">Reference proteome</keyword>